<keyword evidence="2" id="KW-1185">Reference proteome</keyword>
<dbReference type="AlphaFoldDB" id="A0A4Q8BGL0"/>
<organism evidence="1 2">
    <name type="scientific">Micromonospora kangleipakensis</name>
    <dbReference type="NCBI Taxonomy" id="1077942"/>
    <lineage>
        <taxon>Bacteria</taxon>
        <taxon>Bacillati</taxon>
        <taxon>Actinomycetota</taxon>
        <taxon>Actinomycetes</taxon>
        <taxon>Micromonosporales</taxon>
        <taxon>Micromonosporaceae</taxon>
        <taxon>Micromonospora</taxon>
    </lineage>
</organism>
<gene>
    <name evidence="1" type="ORF">EV384_5857</name>
</gene>
<dbReference type="Proteomes" id="UP000294114">
    <property type="component" value="Unassembled WGS sequence"/>
</dbReference>
<name>A0A4Q8BGL0_9ACTN</name>
<protein>
    <recommendedName>
        <fullName evidence="3">Flavin reductase</fullName>
    </recommendedName>
</protein>
<proteinExistence type="predicted"/>
<accession>A0A4Q8BGL0</accession>
<sequence length="95" mass="10794">MAGRRVAAERRPTVNRASRPHLPMRPLWRCRACGVEWPCQPARLALLVEYRADRTALLVYLSTLMAEAGAQLSQLNGHAVPENLTERFLTWARAR</sequence>
<evidence type="ECO:0008006" key="3">
    <source>
        <dbReference type="Google" id="ProtNLM"/>
    </source>
</evidence>
<reference evidence="1 2" key="1">
    <citation type="submission" date="2019-02" db="EMBL/GenBank/DDBJ databases">
        <title>Sequencing the genomes of 1000 actinobacteria strains.</title>
        <authorList>
            <person name="Klenk H.-P."/>
        </authorList>
    </citation>
    <scope>NUCLEOTIDE SEQUENCE [LARGE SCALE GENOMIC DNA]</scope>
    <source>
        <strain evidence="1 2">DSM 45612</strain>
    </source>
</reference>
<dbReference type="OrthoDB" id="3393036at2"/>
<dbReference type="EMBL" id="SHLD01000001">
    <property type="protein sequence ID" value="RZU77142.1"/>
    <property type="molecule type" value="Genomic_DNA"/>
</dbReference>
<evidence type="ECO:0000313" key="1">
    <source>
        <dbReference type="EMBL" id="RZU77142.1"/>
    </source>
</evidence>
<comment type="caution">
    <text evidence="1">The sequence shown here is derived from an EMBL/GenBank/DDBJ whole genome shotgun (WGS) entry which is preliminary data.</text>
</comment>
<evidence type="ECO:0000313" key="2">
    <source>
        <dbReference type="Proteomes" id="UP000294114"/>
    </source>
</evidence>